<protein>
    <submittedName>
        <fullName evidence="3">DUF6343 family protein</fullName>
    </submittedName>
</protein>
<reference evidence="3 4" key="1">
    <citation type="submission" date="2024-06" db="EMBL/GenBank/DDBJ databases">
        <title>The Natural Products Discovery Center: Release of the First 8490 Sequenced Strains for Exploring Actinobacteria Biosynthetic Diversity.</title>
        <authorList>
            <person name="Kalkreuter E."/>
            <person name="Kautsar S.A."/>
            <person name="Yang D."/>
            <person name="Bader C.D."/>
            <person name="Teijaro C.N."/>
            <person name="Fluegel L."/>
            <person name="Davis C.M."/>
            <person name="Simpson J.R."/>
            <person name="Lauterbach L."/>
            <person name="Steele A.D."/>
            <person name="Gui C."/>
            <person name="Meng S."/>
            <person name="Li G."/>
            <person name="Viehrig K."/>
            <person name="Ye F."/>
            <person name="Su P."/>
            <person name="Kiefer A.F."/>
            <person name="Nichols A."/>
            <person name="Cepeda A.J."/>
            <person name="Yan W."/>
            <person name="Fan B."/>
            <person name="Jiang Y."/>
            <person name="Adhikari A."/>
            <person name="Zheng C.-J."/>
            <person name="Schuster L."/>
            <person name="Cowan T.M."/>
            <person name="Smanski M.J."/>
            <person name="Chevrette M.G."/>
            <person name="De Carvalho L.P.S."/>
            <person name="Shen B."/>
        </authorList>
    </citation>
    <scope>NUCLEOTIDE SEQUENCE [LARGE SCALE GENOMIC DNA]</scope>
    <source>
        <strain evidence="3 4">NPDC038104</strain>
    </source>
</reference>
<keyword evidence="2" id="KW-0812">Transmembrane</keyword>
<organism evidence="3 4">
    <name type="scientific">Streptomyces fragilis</name>
    <dbReference type="NCBI Taxonomy" id="67301"/>
    <lineage>
        <taxon>Bacteria</taxon>
        <taxon>Bacillati</taxon>
        <taxon>Actinomycetota</taxon>
        <taxon>Actinomycetes</taxon>
        <taxon>Kitasatosporales</taxon>
        <taxon>Streptomycetaceae</taxon>
        <taxon>Streptomyces</taxon>
    </lineage>
</organism>
<proteinExistence type="predicted"/>
<dbReference type="Pfam" id="PF19870">
    <property type="entry name" value="DUF6343"/>
    <property type="match status" value="1"/>
</dbReference>
<accession>A0ABV2YLL8</accession>
<evidence type="ECO:0000256" key="1">
    <source>
        <dbReference type="SAM" id="MobiDB-lite"/>
    </source>
</evidence>
<sequence length="108" mass="11403">MSGDGPGRQDPARGDRRAADRRSRRSGTEPVTARSALGLRLLLSAVFLPVFVALTVLFALWAADAGPGESPDRGMLVAFTVVCALVALLAAVDLLVVLRRRGRARHGA</sequence>
<keyword evidence="2" id="KW-1133">Transmembrane helix</keyword>
<evidence type="ECO:0000256" key="2">
    <source>
        <dbReference type="SAM" id="Phobius"/>
    </source>
</evidence>
<dbReference type="InterPro" id="IPR045924">
    <property type="entry name" value="DUF6343"/>
</dbReference>
<keyword evidence="4" id="KW-1185">Reference proteome</keyword>
<feature type="region of interest" description="Disordered" evidence="1">
    <location>
        <begin position="1"/>
        <end position="32"/>
    </location>
</feature>
<evidence type="ECO:0000313" key="4">
    <source>
        <dbReference type="Proteomes" id="UP001550850"/>
    </source>
</evidence>
<dbReference type="Proteomes" id="UP001550850">
    <property type="component" value="Unassembled WGS sequence"/>
</dbReference>
<feature type="compositionally biased region" description="Basic and acidic residues" evidence="1">
    <location>
        <begin position="10"/>
        <end position="21"/>
    </location>
</feature>
<dbReference type="RefSeq" id="WP_170145027.1">
    <property type="nucleotide sequence ID" value="NZ_BEVZ01000002.1"/>
</dbReference>
<keyword evidence="2" id="KW-0472">Membrane</keyword>
<name>A0ABV2YLL8_9ACTN</name>
<comment type="caution">
    <text evidence="3">The sequence shown here is derived from an EMBL/GenBank/DDBJ whole genome shotgun (WGS) entry which is preliminary data.</text>
</comment>
<feature type="transmembrane region" description="Helical" evidence="2">
    <location>
        <begin position="75"/>
        <end position="98"/>
    </location>
</feature>
<gene>
    <name evidence="3" type="ORF">AB0E65_20720</name>
</gene>
<evidence type="ECO:0000313" key="3">
    <source>
        <dbReference type="EMBL" id="MEU3556613.1"/>
    </source>
</evidence>
<feature type="transmembrane region" description="Helical" evidence="2">
    <location>
        <begin position="41"/>
        <end position="63"/>
    </location>
</feature>
<dbReference type="EMBL" id="JBEZUR010000036">
    <property type="protein sequence ID" value="MEU3556613.1"/>
    <property type="molecule type" value="Genomic_DNA"/>
</dbReference>